<gene>
    <name evidence="2" type="ORF">SPDO_24410</name>
</gene>
<comment type="caution">
    <text evidence="2">The sequence shown here is derived from an EMBL/GenBank/DDBJ whole genome shotgun (WGS) entry which is preliminary data.</text>
</comment>
<evidence type="ECO:0000256" key="1">
    <source>
        <dbReference type="SAM" id="Phobius"/>
    </source>
</evidence>
<accession>A0A245ZIA2</accession>
<keyword evidence="3" id="KW-1185">Reference proteome</keyword>
<dbReference type="InterPro" id="IPR011990">
    <property type="entry name" value="TPR-like_helical_dom_sf"/>
</dbReference>
<dbReference type="Proteomes" id="UP000197290">
    <property type="component" value="Unassembled WGS sequence"/>
</dbReference>
<dbReference type="AlphaFoldDB" id="A0A245ZIA2"/>
<dbReference type="EMBL" id="NBBI01000004">
    <property type="protein sequence ID" value="OWK29453.1"/>
    <property type="molecule type" value="Genomic_DNA"/>
</dbReference>
<protein>
    <recommendedName>
        <fullName evidence="4">Tetratricopeptide repeat protein</fullName>
    </recommendedName>
</protein>
<evidence type="ECO:0000313" key="3">
    <source>
        <dbReference type="Proteomes" id="UP000197290"/>
    </source>
</evidence>
<evidence type="ECO:0008006" key="4">
    <source>
        <dbReference type="Google" id="ProtNLM"/>
    </source>
</evidence>
<feature type="transmembrane region" description="Helical" evidence="1">
    <location>
        <begin position="26"/>
        <end position="44"/>
    </location>
</feature>
<evidence type="ECO:0000313" key="2">
    <source>
        <dbReference type="EMBL" id="OWK29453.1"/>
    </source>
</evidence>
<proteinExistence type="predicted"/>
<keyword evidence="1" id="KW-0472">Membrane</keyword>
<keyword evidence="1" id="KW-1133">Transmembrane helix</keyword>
<organism evidence="2 3">
    <name type="scientific">Sphingomonas dokdonensis</name>
    <dbReference type="NCBI Taxonomy" id="344880"/>
    <lineage>
        <taxon>Bacteria</taxon>
        <taxon>Pseudomonadati</taxon>
        <taxon>Pseudomonadota</taxon>
        <taxon>Alphaproteobacteria</taxon>
        <taxon>Sphingomonadales</taxon>
        <taxon>Sphingomonadaceae</taxon>
        <taxon>Sphingomonas</taxon>
    </lineage>
</organism>
<dbReference type="OrthoDB" id="7390129at2"/>
<dbReference type="SUPFAM" id="SSF48452">
    <property type="entry name" value="TPR-like"/>
    <property type="match status" value="1"/>
</dbReference>
<sequence length="212" mass="22834">MTGYVALALIGALAFAAMVLLRLPRLLWSFAGAALFLGAAGYAWQGRPALAASPAKPAADPVTIDPESIDLRNRLLGRFTADTAYLVASDAMLRSGDRRAAAQVVMGGVRALPRSFILWTQLGTNLSILDNDQVSPAAKLAFQRAMQLAPQHPAPPYYAAIAYIRAGDLPLARRLMARAVALSRPDTEYRRQIAGQLTVLDRYMAALEQTGR</sequence>
<reference evidence="2 3" key="1">
    <citation type="submission" date="2017-03" db="EMBL/GenBank/DDBJ databases">
        <title>Genome sequence of Sphingomonas dokdonensis DSM 21029.</title>
        <authorList>
            <person name="Poehlein A."/>
            <person name="Wuebbeler J.H."/>
            <person name="Steinbuechel A."/>
            <person name="Daniel R."/>
        </authorList>
    </citation>
    <scope>NUCLEOTIDE SEQUENCE [LARGE SCALE GENOMIC DNA]</scope>
    <source>
        <strain evidence="2 3">DSM 21029</strain>
    </source>
</reference>
<dbReference type="RefSeq" id="WP_088367750.1">
    <property type="nucleotide sequence ID" value="NZ_NBBI01000004.1"/>
</dbReference>
<name>A0A245ZIA2_9SPHN</name>
<dbReference type="Gene3D" id="1.25.40.10">
    <property type="entry name" value="Tetratricopeptide repeat domain"/>
    <property type="match status" value="1"/>
</dbReference>
<keyword evidence="1" id="KW-0812">Transmembrane</keyword>